<keyword evidence="6" id="KW-0342">GTP-binding</keyword>
<dbReference type="GO" id="GO:0016779">
    <property type="term" value="F:nucleotidyltransferase activity"/>
    <property type="evidence" value="ECO:0007669"/>
    <property type="project" value="UniProtKB-KW"/>
</dbReference>
<dbReference type="EMBL" id="BAAAEI010000014">
    <property type="protein sequence ID" value="GAA0360284.1"/>
    <property type="molecule type" value="Genomic_DNA"/>
</dbReference>
<evidence type="ECO:0000313" key="9">
    <source>
        <dbReference type="EMBL" id="GAA0360284.1"/>
    </source>
</evidence>
<evidence type="ECO:0000256" key="4">
    <source>
        <dbReference type="ARBA" id="ARBA00022741"/>
    </source>
</evidence>
<dbReference type="Gene3D" id="3.90.550.10">
    <property type="entry name" value="Spore Coat Polysaccharide Biosynthesis Protein SpsA, Chain A"/>
    <property type="match status" value="1"/>
</dbReference>
<keyword evidence="2" id="KW-0808">Transferase</keyword>
<name>A0ABP3H6H2_9ALTE</name>
<dbReference type="PANTHER" id="PTHR19136:SF81">
    <property type="entry name" value="MOLYBDENUM COFACTOR GUANYLYLTRANSFERASE"/>
    <property type="match status" value="1"/>
</dbReference>
<dbReference type="InterPro" id="IPR025877">
    <property type="entry name" value="MobA-like_NTP_Trfase"/>
</dbReference>
<accession>A0ABP3H6H2</accession>
<sequence>MLTGMVLAGGRSSRMGQDKAMMELGGQTLLARATMLLEHTGCDEVLVSRNQPGYVQDLVCEAGPLGGIYTVLQQIPSRGGLLIVPVDMPALSTGLLQALVEVGRISGRPCCYQNCYLPLYLPVSATTCAIVHQELQEGGGSVKSLLDHFGGIQLVCQRPSQLQNINSPTDWQGYTSQFTPTEKEAIRP</sequence>
<keyword evidence="5" id="KW-0460">Magnesium</keyword>
<keyword evidence="9" id="KW-0548">Nucleotidyltransferase</keyword>
<evidence type="ECO:0000256" key="3">
    <source>
        <dbReference type="ARBA" id="ARBA00022723"/>
    </source>
</evidence>
<evidence type="ECO:0000256" key="7">
    <source>
        <dbReference type="ARBA" id="ARBA00023150"/>
    </source>
</evidence>
<evidence type="ECO:0000313" key="10">
    <source>
        <dbReference type="Proteomes" id="UP001501757"/>
    </source>
</evidence>
<comment type="caution">
    <text evidence="9">The sequence shown here is derived from an EMBL/GenBank/DDBJ whole genome shotgun (WGS) entry which is preliminary data.</text>
</comment>
<dbReference type="InterPro" id="IPR029044">
    <property type="entry name" value="Nucleotide-diphossugar_trans"/>
</dbReference>
<dbReference type="SUPFAM" id="SSF53448">
    <property type="entry name" value="Nucleotide-diphospho-sugar transferases"/>
    <property type="match status" value="1"/>
</dbReference>
<protein>
    <submittedName>
        <fullName evidence="9">Molybdenum cofactor guanylyltransferase</fullName>
    </submittedName>
</protein>
<evidence type="ECO:0000259" key="8">
    <source>
        <dbReference type="Pfam" id="PF12804"/>
    </source>
</evidence>
<keyword evidence="4" id="KW-0547">Nucleotide-binding</keyword>
<evidence type="ECO:0000256" key="5">
    <source>
        <dbReference type="ARBA" id="ARBA00022842"/>
    </source>
</evidence>
<evidence type="ECO:0000256" key="6">
    <source>
        <dbReference type="ARBA" id="ARBA00023134"/>
    </source>
</evidence>
<keyword evidence="3" id="KW-0479">Metal-binding</keyword>
<dbReference type="PANTHER" id="PTHR19136">
    <property type="entry name" value="MOLYBDENUM COFACTOR GUANYLYLTRANSFERASE"/>
    <property type="match status" value="1"/>
</dbReference>
<gene>
    <name evidence="9" type="ORF">GCM10009092_25620</name>
</gene>
<reference evidence="10" key="1">
    <citation type="journal article" date="2019" name="Int. J. Syst. Evol. Microbiol.">
        <title>The Global Catalogue of Microorganisms (GCM) 10K type strain sequencing project: providing services to taxonomists for standard genome sequencing and annotation.</title>
        <authorList>
            <consortium name="The Broad Institute Genomics Platform"/>
            <consortium name="The Broad Institute Genome Sequencing Center for Infectious Disease"/>
            <person name="Wu L."/>
            <person name="Ma J."/>
        </authorList>
    </citation>
    <scope>NUCLEOTIDE SEQUENCE [LARGE SCALE GENOMIC DNA]</scope>
    <source>
        <strain evidence="10">JCM 13378</strain>
    </source>
</reference>
<dbReference type="Pfam" id="PF12804">
    <property type="entry name" value="NTP_transf_3"/>
    <property type="match status" value="1"/>
</dbReference>
<evidence type="ECO:0000256" key="2">
    <source>
        <dbReference type="ARBA" id="ARBA00022679"/>
    </source>
</evidence>
<dbReference type="RefSeq" id="WP_343845370.1">
    <property type="nucleotide sequence ID" value="NZ_BAAAEI010000014.1"/>
</dbReference>
<feature type="domain" description="MobA-like NTP transferase" evidence="8">
    <location>
        <begin position="4"/>
        <end position="112"/>
    </location>
</feature>
<dbReference type="Proteomes" id="UP001501757">
    <property type="component" value="Unassembled WGS sequence"/>
</dbReference>
<organism evidence="9 10">
    <name type="scientific">Bowmanella denitrificans</name>
    <dbReference type="NCBI Taxonomy" id="366582"/>
    <lineage>
        <taxon>Bacteria</taxon>
        <taxon>Pseudomonadati</taxon>
        <taxon>Pseudomonadota</taxon>
        <taxon>Gammaproteobacteria</taxon>
        <taxon>Alteromonadales</taxon>
        <taxon>Alteromonadaceae</taxon>
        <taxon>Bowmanella</taxon>
    </lineage>
</organism>
<dbReference type="InterPro" id="IPR013482">
    <property type="entry name" value="Molybde_CF_guanTrfase"/>
</dbReference>
<keyword evidence="10" id="KW-1185">Reference proteome</keyword>
<keyword evidence="1" id="KW-0963">Cytoplasm</keyword>
<proteinExistence type="predicted"/>
<evidence type="ECO:0000256" key="1">
    <source>
        <dbReference type="ARBA" id="ARBA00022490"/>
    </source>
</evidence>
<dbReference type="CDD" id="cd02503">
    <property type="entry name" value="MobA"/>
    <property type="match status" value="1"/>
</dbReference>
<keyword evidence="7" id="KW-0501">Molybdenum cofactor biosynthesis</keyword>